<evidence type="ECO:0000256" key="3">
    <source>
        <dbReference type="RuleBase" id="RU000524"/>
    </source>
</evidence>
<evidence type="ECO:0000313" key="5">
    <source>
        <dbReference type="EMBL" id="MDT0350875.1"/>
    </source>
</evidence>
<evidence type="ECO:0000256" key="2">
    <source>
        <dbReference type="HAMAP-Rule" id="MF_00984"/>
    </source>
</evidence>
<comment type="subunit">
    <text evidence="2">Homotetramer.</text>
</comment>
<dbReference type="SUPFAM" id="SSF50249">
    <property type="entry name" value="Nucleic acid-binding proteins"/>
    <property type="match status" value="1"/>
</dbReference>
<proteinExistence type="inferred from homology"/>
<feature type="compositionally biased region" description="Basic and acidic residues" evidence="4">
    <location>
        <begin position="120"/>
        <end position="134"/>
    </location>
</feature>
<dbReference type="InterPro" id="IPR011344">
    <property type="entry name" value="ssDNA-bd"/>
</dbReference>
<organism evidence="5 6">
    <name type="scientific">Pseudonocardia charpentierae</name>
    <dbReference type="NCBI Taxonomy" id="3075545"/>
    <lineage>
        <taxon>Bacteria</taxon>
        <taxon>Bacillati</taxon>
        <taxon>Actinomycetota</taxon>
        <taxon>Actinomycetes</taxon>
        <taxon>Pseudonocardiales</taxon>
        <taxon>Pseudonocardiaceae</taxon>
        <taxon>Pseudonocardia</taxon>
    </lineage>
</organism>
<sequence length="154" mass="16457">MYETHVTVVGRVATDIGHSRLNDGTALAKFRIASTERRYDRATGGWVDGAELFVDVKCWRKLADNASASLVKGDPVVVTGRLLTRNYEHEGQRRTAVTVEAQNVAADLARCTVVLKRDRRASGEPEAAGDRAPEVPDDVEGAAALVGTAPAAEG</sequence>
<dbReference type="GO" id="GO:0003677">
    <property type="term" value="F:DNA binding"/>
    <property type="evidence" value="ECO:0007669"/>
    <property type="project" value="UniProtKB-KW"/>
</dbReference>
<protein>
    <recommendedName>
        <fullName evidence="2 3">Single-stranded DNA-binding protein</fullName>
        <shortName evidence="2">SSB</shortName>
    </recommendedName>
</protein>
<gene>
    <name evidence="5" type="primary">ssb</name>
    <name evidence="5" type="ORF">RM445_15190</name>
</gene>
<dbReference type="InterPro" id="IPR012340">
    <property type="entry name" value="NA-bd_OB-fold"/>
</dbReference>
<evidence type="ECO:0000256" key="4">
    <source>
        <dbReference type="SAM" id="MobiDB-lite"/>
    </source>
</evidence>
<keyword evidence="1 2" id="KW-0238">DNA-binding</keyword>
<comment type="caution">
    <text evidence="2">Lacks conserved residue(s) required for the propagation of feature annotation.</text>
</comment>
<keyword evidence="6" id="KW-1185">Reference proteome</keyword>
<feature type="compositionally biased region" description="Low complexity" evidence="4">
    <location>
        <begin position="141"/>
        <end position="154"/>
    </location>
</feature>
<dbReference type="HAMAP" id="MF_00984">
    <property type="entry name" value="SSB"/>
    <property type="match status" value="1"/>
</dbReference>
<name>A0ABU2NAX4_9PSEU</name>
<dbReference type="PANTHER" id="PTHR10302:SF27">
    <property type="entry name" value="SINGLE-STRANDED DNA-BINDING PROTEIN"/>
    <property type="match status" value="1"/>
</dbReference>
<dbReference type="NCBIfam" id="TIGR00621">
    <property type="entry name" value="ssb"/>
    <property type="match status" value="1"/>
</dbReference>
<dbReference type="Pfam" id="PF00436">
    <property type="entry name" value="SSB"/>
    <property type="match status" value="1"/>
</dbReference>
<dbReference type="RefSeq" id="WP_311556913.1">
    <property type="nucleotide sequence ID" value="NZ_JAVREJ010000010.1"/>
</dbReference>
<dbReference type="Gene3D" id="2.40.50.140">
    <property type="entry name" value="Nucleic acid-binding proteins"/>
    <property type="match status" value="1"/>
</dbReference>
<evidence type="ECO:0000256" key="1">
    <source>
        <dbReference type="ARBA" id="ARBA00023125"/>
    </source>
</evidence>
<feature type="region of interest" description="Disordered" evidence="4">
    <location>
        <begin position="118"/>
        <end position="154"/>
    </location>
</feature>
<comment type="caution">
    <text evidence="5">The sequence shown here is derived from an EMBL/GenBank/DDBJ whole genome shotgun (WGS) entry which is preliminary data.</text>
</comment>
<reference evidence="6" key="1">
    <citation type="submission" date="2023-07" db="EMBL/GenBank/DDBJ databases">
        <title>30 novel species of actinomycetes from the DSMZ collection.</title>
        <authorList>
            <person name="Nouioui I."/>
        </authorList>
    </citation>
    <scope>NUCLEOTIDE SEQUENCE [LARGE SCALE GENOMIC DNA]</scope>
    <source>
        <strain evidence="6">DSM 45834</strain>
    </source>
</reference>
<dbReference type="InterPro" id="IPR000424">
    <property type="entry name" value="Primosome_PriB/ssb"/>
</dbReference>
<dbReference type="PANTHER" id="PTHR10302">
    <property type="entry name" value="SINGLE-STRANDED DNA-BINDING PROTEIN"/>
    <property type="match status" value="1"/>
</dbReference>
<dbReference type="PROSITE" id="PS50935">
    <property type="entry name" value="SSB"/>
    <property type="match status" value="1"/>
</dbReference>
<dbReference type="Proteomes" id="UP001183202">
    <property type="component" value="Unassembled WGS sequence"/>
</dbReference>
<dbReference type="EMBL" id="JAVREJ010000010">
    <property type="protein sequence ID" value="MDT0350875.1"/>
    <property type="molecule type" value="Genomic_DNA"/>
</dbReference>
<accession>A0ABU2NAX4</accession>
<dbReference type="CDD" id="cd04496">
    <property type="entry name" value="SSB_OBF"/>
    <property type="match status" value="1"/>
</dbReference>
<evidence type="ECO:0000313" key="6">
    <source>
        <dbReference type="Proteomes" id="UP001183202"/>
    </source>
</evidence>